<gene>
    <name evidence="1" type="ORF">DLJ74_06100</name>
</gene>
<comment type="caution">
    <text evidence="1">The sequence shown here is derived from an EMBL/GenBank/DDBJ whole genome shotgun (WGS) entry which is preliminary data.</text>
</comment>
<dbReference type="RefSeq" id="WP_109983764.1">
    <property type="nucleotide sequence ID" value="NZ_QGTD01000005.1"/>
</dbReference>
<dbReference type="EMBL" id="QGTD01000005">
    <property type="protein sequence ID" value="PWU69541.1"/>
    <property type="molecule type" value="Genomic_DNA"/>
</dbReference>
<dbReference type="GO" id="GO:0016740">
    <property type="term" value="F:transferase activity"/>
    <property type="evidence" value="ECO:0007669"/>
    <property type="project" value="UniProtKB-KW"/>
</dbReference>
<evidence type="ECO:0000313" key="1">
    <source>
        <dbReference type="EMBL" id="PWU69541.1"/>
    </source>
</evidence>
<dbReference type="AlphaFoldDB" id="A0A317L138"/>
<accession>A0A317L138</accession>
<reference evidence="1 2" key="1">
    <citation type="submission" date="2018-05" db="EMBL/GenBank/DDBJ databases">
        <title>Genomic analysis of Gracilibacillus dipsosauri DD1 reveals novel features of a salt-tolerant amylase.</title>
        <authorList>
            <person name="Deutch C.E."/>
            <person name="Yang S."/>
        </authorList>
    </citation>
    <scope>NUCLEOTIDE SEQUENCE [LARGE SCALE GENOMIC DNA]</scope>
    <source>
        <strain evidence="1 2">DD1</strain>
    </source>
</reference>
<keyword evidence="2" id="KW-1185">Reference proteome</keyword>
<proteinExistence type="predicted"/>
<evidence type="ECO:0000313" key="2">
    <source>
        <dbReference type="Proteomes" id="UP000245624"/>
    </source>
</evidence>
<dbReference type="Proteomes" id="UP000245624">
    <property type="component" value="Unassembled WGS sequence"/>
</dbReference>
<name>A0A317L138_9BACI</name>
<organism evidence="1 2">
    <name type="scientific">Gracilibacillus dipsosauri</name>
    <dbReference type="NCBI Taxonomy" id="178340"/>
    <lineage>
        <taxon>Bacteria</taxon>
        <taxon>Bacillati</taxon>
        <taxon>Bacillota</taxon>
        <taxon>Bacilli</taxon>
        <taxon>Bacillales</taxon>
        <taxon>Bacillaceae</taxon>
        <taxon>Gracilibacillus</taxon>
    </lineage>
</organism>
<protein>
    <submittedName>
        <fullName evidence="1">GNAT family acetyltransferase</fullName>
    </submittedName>
</protein>
<sequence length="46" mass="5193">MITELNKTQFSKCRKLLNENGQLEAIAVVENINPGRIFVDDLDNST</sequence>
<dbReference type="OrthoDB" id="7054616at2"/>
<keyword evidence="1" id="KW-0808">Transferase</keyword>